<evidence type="ECO:0000313" key="3">
    <source>
        <dbReference type="Proteomes" id="UP000064912"/>
    </source>
</evidence>
<dbReference type="Proteomes" id="UP000064912">
    <property type="component" value="Chromosome"/>
</dbReference>
<dbReference type="AlphaFoldDB" id="A0A0D6B909"/>
<feature type="region of interest" description="Disordered" evidence="1">
    <location>
        <begin position="62"/>
        <end position="90"/>
    </location>
</feature>
<organism evidence="2 3">
    <name type="scientific">Rhodovulum sulfidophilum</name>
    <name type="common">Rhodobacter sulfidophilus</name>
    <dbReference type="NCBI Taxonomy" id="35806"/>
    <lineage>
        <taxon>Bacteria</taxon>
        <taxon>Pseudomonadati</taxon>
        <taxon>Pseudomonadota</taxon>
        <taxon>Alphaproteobacteria</taxon>
        <taxon>Rhodobacterales</taxon>
        <taxon>Paracoccaceae</taxon>
        <taxon>Rhodovulum</taxon>
    </lineage>
</organism>
<protein>
    <submittedName>
        <fullName evidence="2">Uncharacterized protein</fullName>
    </submittedName>
</protein>
<accession>A0A0D6B909</accession>
<dbReference type="EMBL" id="AP014800">
    <property type="protein sequence ID" value="BAQ71239.1"/>
    <property type="molecule type" value="Genomic_DNA"/>
</dbReference>
<dbReference type="KEGG" id="rsu:NHU_04117"/>
<evidence type="ECO:0000313" key="2">
    <source>
        <dbReference type="EMBL" id="BAQ71239.1"/>
    </source>
</evidence>
<evidence type="ECO:0000256" key="1">
    <source>
        <dbReference type="SAM" id="MobiDB-lite"/>
    </source>
</evidence>
<proteinExistence type="predicted"/>
<sequence length="90" mass="9723">MRGQLSVRISLPRWRLAVAIVAVRVFAVVPAQIPARWVRGVGGWVARGVRVKRSRGKPRLLVGGWQATGDGSPPHSLPKGAKSAVVRPKE</sequence>
<name>A0A0D6B909_RHOSU</name>
<reference evidence="2 3" key="1">
    <citation type="submission" date="2015-02" db="EMBL/GenBank/DDBJ databases">
        <title>Genome sequene of Rhodovulum sulfidophilum DSM 2351.</title>
        <authorList>
            <person name="Nagao N."/>
        </authorList>
    </citation>
    <scope>NUCLEOTIDE SEQUENCE [LARGE SCALE GENOMIC DNA]</scope>
    <source>
        <strain evidence="2 3">DSM 2351</strain>
    </source>
</reference>
<gene>
    <name evidence="2" type="ORF">NHU_04117</name>
</gene>
<dbReference type="PATRIC" id="fig|35806.4.peg.4223"/>